<organism evidence="1 2">
    <name type="scientific">Kitasatospora aureofaciens</name>
    <name type="common">Streptomyces aureofaciens</name>
    <dbReference type="NCBI Taxonomy" id="1894"/>
    <lineage>
        <taxon>Bacteria</taxon>
        <taxon>Bacillati</taxon>
        <taxon>Actinomycetota</taxon>
        <taxon>Actinomycetes</taxon>
        <taxon>Kitasatosporales</taxon>
        <taxon>Streptomycetaceae</taxon>
        <taxon>Kitasatospora</taxon>
    </lineage>
</organism>
<gene>
    <name evidence="1" type="ORF">GCM10010502_50190</name>
</gene>
<evidence type="ECO:0000313" key="1">
    <source>
        <dbReference type="EMBL" id="GGU90958.1"/>
    </source>
</evidence>
<dbReference type="Proteomes" id="UP000610124">
    <property type="component" value="Unassembled WGS sequence"/>
</dbReference>
<dbReference type="AlphaFoldDB" id="A0A8H9LS81"/>
<dbReference type="InterPro" id="IPR015797">
    <property type="entry name" value="NUDIX_hydrolase-like_dom_sf"/>
</dbReference>
<reference evidence="1" key="2">
    <citation type="submission" date="2020-09" db="EMBL/GenBank/DDBJ databases">
        <authorList>
            <person name="Sun Q."/>
            <person name="Ohkuma M."/>
        </authorList>
    </citation>
    <scope>NUCLEOTIDE SEQUENCE</scope>
    <source>
        <strain evidence="1">JCM 4434</strain>
    </source>
</reference>
<sequence>MYHLPGPSEPKRSICLLGRAVGGALRTSDESFEVAWFHPDEVDALPMVTSIRKRLDDWRSGQIPVVR</sequence>
<comment type="caution">
    <text evidence="1">The sequence shown here is derived from an EMBL/GenBank/DDBJ whole genome shotgun (WGS) entry which is preliminary data.</text>
</comment>
<dbReference type="SUPFAM" id="SSF55811">
    <property type="entry name" value="Nudix"/>
    <property type="match status" value="1"/>
</dbReference>
<name>A0A8H9LS81_KITAU</name>
<proteinExistence type="predicted"/>
<dbReference type="EMBL" id="BMUB01000013">
    <property type="protein sequence ID" value="GGU90958.1"/>
    <property type="molecule type" value="Genomic_DNA"/>
</dbReference>
<reference evidence="1" key="1">
    <citation type="journal article" date="2014" name="Int. J. Syst. Evol. Microbiol.">
        <title>Complete genome sequence of Corynebacterium casei LMG S-19264T (=DSM 44701T), isolated from a smear-ripened cheese.</title>
        <authorList>
            <consortium name="US DOE Joint Genome Institute (JGI-PGF)"/>
            <person name="Walter F."/>
            <person name="Albersmeier A."/>
            <person name="Kalinowski J."/>
            <person name="Ruckert C."/>
        </authorList>
    </citation>
    <scope>NUCLEOTIDE SEQUENCE</scope>
    <source>
        <strain evidence="1">JCM 4434</strain>
    </source>
</reference>
<protein>
    <recommendedName>
        <fullName evidence="3">NUDIX hydrolase</fullName>
    </recommendedName>
</protein>
<evidence type="ECO:0008006" key="3">
    <source>
        <dbReference type="Google" id="ProtNLM"/>
    </source>
</evidence>
<accession>A0A8H9LS81</accession>
<evidence type="ECO:0000313" key="2">
    <source>
        <dbReference type="Proteomes" id="UP000610124"/>
    </source>
</evidence>